<name>A0A6S6S786_9BACT</name>
<gene>
    <name evidence="1" type="ORF">HELGO_WM28436</name>
</gene>
<evidence type="ECO:0000313" key="1">
    <source>
        <dbReference type="EMBL" id="CAA6798967.1"/>
    </source>
</evidence>
<reference evidence="1" key="1">
    <citation type="submission" date="2020-01" db="EMBL/GenBank/DDBJ databases">
        <authorList>
            <person name="Meier V. D."/>
            <person name="Meier V D."/>
        </authorList>
    </citation>
    <scope>NUCLEOTIDE SEQUENCE</scope>
    <source>
        <strain evidence="1">HLG_WM_MAG_10</strain>
    </source>
</reference>
<proteinExistence type="predicted"/>
<protein>
    <submittedName>
        <fullName evidence="1">Uncharacterized protein</fullName>
    </submittedName>
</protein>
<sequence length="41" mass="4794">MDTVHHNEGTMLLRWAYAESNPQPNIEVIQFEDIPKIINQT</sequence>
<dbReference type="AlphaFoldDB" id="A0A6S6S786"/>
<organism evidence="1">
    <name type="scientific">uncultured Aureispira sp</name>
    <dbReference type="NCBI Taxonomy" id="1331704"/>
    <lineage>
        <taxon>Bacteria</taxon>
        <taxon>Pseudomonadati</taxon>
        <taxon>Bacteroidota</taxon>
        <taxon>Saprospiria</taxon>
        <taxon>Saprospirales</taxon>
        <taxon>Saprospiraceae</taxon>
        <taxon>Aureispira</taxon>
        <taxon>environmental samples</taxon>
    </lineage>
</organism>
<dbReference type="EMBL" id="CACVAQ010000014">
    <property type="protein sequence ID" value="CAA6798967.1"/>
    <property type="molecule type" value="Genomic_DNA"/>
</dbReference>
<accession>A0A6S6S786</accession>